<proteinExistence type="predicted"/>
<dbReference type="EMBL" id="CAJZBQ010000048">
    <property type="protein sequence ID" value="CAG9329521.1"/>
    <property type="molecule type" value="Genomic_DNA"/>
</dbReference>
<feature type="region of interest" description="Disordered" evidence="2">
    <location>
        <begin position="47"/>
        <end position="69"/>
    </location>
</feature>
<sequence length="726" mass="84940">MYLRKNSPTRDSDVSKYLQNFNENSTLLAGTDFIGYRLRRFRDQLNVERSQSPARSARNSSLKNSLLENKSPLKLNTESPIKSHFDADDIILRHSLTQKIHQKKSIERLYRGMLPRNAEQRISSLLGSNNKGDATDIKEFNEELNKIVYFQSVKPELQSIFDSLRGKPQNKPISKYEIVQFLKSKLSERSESYKDMILSVSEITKMAGEIFRMIFNVGADEEAFLLELLWRCLIYQLELGVSRQLNLTIRQESANKIKIEENENKWKSELERIKSVFSKQVHNLEQENRRLNKEIKQVNKLRRRIEEDKERLIKEISHDISSTPKINSKAHEPEEIKLKEYRNASTMTEEFTVKIERIEKNEENHPIIKLASLGGNEIIGEDPLEYCEKLFNKFKGNGSFLRYFLRNLVVDFSNKDKVSSKASQVYRALLPSHIDNDSKKNFFWSILKIEGELPPHTENVIFYIRDLIKPLDKLHLEISFREVVSIIQNTLSSNKDFAYSILSNLQLNTKIHDSDPFDTYTAHERINARIEDKYHQTFEILLMRIALCIYISRKPLNNYFQEGEIISPDDFINVLVNSYNLFCSQEEINLLRQYIEDPLPLMKIIERLNLNAFYKAATHSTIQKYDLLCAVCKQFELIFFKKIQTFSEILNISSFSELNEFFKSSNVSLSEIDLKQIFVDIQLGKDLSAILLDNNFFSDTTITFDPIRRSKRNRNKTLKQPKVNLI</sequence>
<accession>A0AAU9JNX3</accession>
<keyword evidence="1" id="KW-0175">Coiled coil</keyword>
<dbReference type="Proteomes" id="UP001162131">
    <property type="component" value="Unassembled WGS sequence"/>
</dbReference>
<name>A0AAU9JNX3_9CILI</name>
<evidence type="ECO:0000313" key="3">
    <source>
        <dbReference type="EMBL" id="CAG9329521.1"/>
    </source>
</evidence>
<keyword evidence="4" id="KW-1185">Reference proteome</keyword>
<evidence type="ECO:0000256" key="2">
    <source>
        <dbReference type="SAM" id="MobiDB-lite"/>
    </source>
</evidence>
<feature type="coiled-coil region" evidence="1">
    <location>
        <begin position="267"/>
        <end position="315"/>
    </location>
</feature>
<evidence type="ECO:0000313" key="4">
    <source>
        <dbReference type="Proteomes" id="UP001162131"/>
    </source>
</evidence>
<dbReference type="AlphaFoldDB" id="A0AAU9JNX3"/>
<evidence type="ECO:0000256" key="1">
    <source>
        <dbReference type="SAM" id="Coils"/>
    </source>
</evidence>
<protein>
    <submittedName>
        <fullName evidence="3">Uncharacterized protein</fullName>
    </submittedName>
</protein>
<comment type="caution">
    <text evidence="3">The sequence shown here is derived from an EMBL/GenBank/DDBJ whole genome shotgun (WGS) entry which is preliminary data.</text>
</comment>
<reference evidence="3" key="1">
    <citation type="submission" date="2021-09" db="EMBL/GenBank/DDBJ databases">
        <authorList>
            <consortium name="AG Swart"/>
            <person name="Singh M."/>
            <person name="Singh A."/>
            <person name="Seah K."/>
            <person name="Emmerich C."/>
        </authorList>
    </citation>
    <scope>NUCLEOTIDE SEQUENCE</scope>
    <source>
        <strain evidence="3">ATCC30299</strain>
    </source>
</reference>
<feature type="compositionally biased region" description="Low complexity" evidence="2">
    <location>
        <begin position="59"/>
        <end position="69"/>
    </location>
</feature>
<feature type="compositionally biased region" description="Polar residues" evidence="2">
    <location>
        <begin position="47"/>
        <end position="58"/>
    </location>
</feature>
<gene>
    <name evidence="3" type="ORF">BSTOLATCC_MIC49154</name>
</gene>
<organism evidence="3 4">
    <name type="scientific">Blepharisma stoltei</name>
    <dbReference type="NCBI Taxonomy" id="1481888"/>
    <lineage>
        <taxon>Eukaryota</taxon>
        <taxon>Sar</taxon>
        <taxon>Alveolata</taxon>
        <taxon>Ciliophora</taxon>
        <taxon>Postciliodesmatophora</taxon>
        <taxon>Heterotrichea</taxon>
        <taxon>Heterotrichida</taxon>
        <taxon>Blepharismidae</taxon>
        <taxon>Blepharisma</taxon>
    </lineage>
</organism>